<accession>A0A8J2HY62</accession>
<dbReference type="PROSITE" id="PS50157">
    <property type="entry name" value="ZINC_FINGER_C2H2_2"/>
    <property type="match status" value="2"/>
</dbReference>
<organism evidence="4 5">
    <name type="scientific">Alternaria atra</name>
    <dbReference type="NCBI Taxonomy" id="119953"/>
    <lineage>
        <taxon>Eukaryota</taxon>
        <taxon>Fungi</taxon>
        <taxon>Dikarya</taxon>
        <taxon>Ascomycota</taxon>
        <taxon>Pezizomycotina</taxon>
        <taxon>Dothideomycetes</taxon>
        <taxon>Pleosporomycetidae</taxon>
        <taxon>Pleosporales</taxon>
        <taxon>Pleosporineae</taxon>
        <taxon>Pleosporaceae</taxon>
        <taxon>Alternaria</taxon>
        <taxon>Alternaria sect. Ulocladioides</taxon>
    </lineage>
</organism>
<dbReference type="OrthoDB" id="2687452at2759"/>
<dbReference type="PROSITE" id="PS00028">
    <property type="entry name" value="ZINC_FINGER_C2H2_1"/>
    <property type="match status" value="2"/>
</dbReference>
<name>A0A8J2HY62_9PLEO</name>
<dbReference type="EMBL" id="CAJRGZ010000016">
    <property type="protein sequence ID" value="CAG5153610.1"/>
    <property type="molecule type" value="Genomic_DNA"/>
</dbReference>
<keyword evidence="1" id="KW-0479">Metal-binding</keyword>
<dbReference type="Pfam" id="PF00096">
    <property type="entry name" value="zf-C2H2"/>
    <property type="match status" value="1"/>
</dbReference>
<dbReference type="RefSeq" id="XP_043166792.1">
    <property type="nucleotide sequence ID" value="XM_043310857.1"/>
</dbReference>
<feature type="domain" description="C2H2-type" evidence="3">
    <location>
        <begin position="192"/>
        <end position="220"/>
    </location>
</feature>
<feature type="region of interest" description="Disordered" evidence="2">
    <location>
        <begin position="1"/>
        <end position="56"/>
    </location>
</feature>
<dbReference type="InterPro" id="IPR013087">
    <property type="entry name" value="Znf_C2H2_type"/>
</dbReference>
<feature type="compositionally biased region" description="Basic and acidic residues" evidence="2">
    <location>
        <begin position="9"/>
        <end position="20"/>
    </location>
</feature>
<proteinExistence type="predicted"/>
<evidence type="ECO:0000259" key="3">
    <source>
        <dbReference type="PROSITE" id="PS50157"/>
    </source>
</evidence>
<dbReference type="SMART" id="SM00355">
    <property type="entry name" value="ZnF_C2H2"/>
    <property type="match status" value="2"/>
</dbReference>
<reference evidence="4" key="1">
    <citation type="submission" date="2021-05" db="EMBL/GenBank/DDBJ databases">
        <authorList>
            <person name="Stam R."/>
        </authorList>
    </citation>
    <scope>NUCLEOTIDE SEQUENCE</scope>
    <source>
        <strain evidence="4">CS162</strain>
    </source>
</reference>
<sequence>MSRRFLRSSSERDPDNKSRCNDSPASGADHEENHQEFGYASQSEGPSASAPGTTGSIVFLHQPIPEHPYTLLPQQVEWANRNLLLGQAGYDVGLQYPCQINNWNDNASNFNQLGESTFGTTSYDASLDLSNGGFDVGLDFQLATTWGFDHTYGHGQPMMPTMHGGQLVPASYPTLAPAGLTAPTITTNTGSIRCPQGCIETFGRGGELRRHMKKHETPRYKCPIYNCPMTFYRKDKLRDHAQKGHKGRDSLNIR</sequence>
<comment type="caution">
    <text evidence="4">The sequence shown here is derived from an EMBL/GenBank/DDBJ whole genome shotgun (WGS) entry which is preliminary data.</text>
</comment>
<gene>
    <name evidence="4" type="ORF">ALTATR162_LOCUS3251</name>
</gene>
<keyword evidence="1" id="KW-0863">Zinc-finger</keyword>
<dbReference type="Proteomes" id="UP000676310">
    <property type="component" value="Unassembled WGS sequence"/>
</dbReference>
<keyword evidence="5" id="KW-1185">Reference proteome</keyword>
<evidence type="ECO:0000256" key="1">
    <source>
        <dbReference type="PROSITE-ProRule" id="PRU00042"/>
    </source>
</evidence>
<feature type="domain" description="C2H2-type" evidence="3">
    <location>
        <begin position="220"/>
        <end position="250"/>
    </location>
</feature>
<protein>
    <recommendedName>
        <fullName evidence="3">C2H2-type domain-containing protein</fullName>
    </recommendedName>
</protein>
<dbReference type="AlphaFoldDB" id="A0A8J2HY62"/>
<evidence type="ECO:0000256" key="2">
    <source>
        <dbReference type="SAM" id="MobiDB-lite"/>
    </source>
</evidence>
<dbReference type="GO" id="GO:0008270">
    <property type="term" value="F:zinc ion binding"/>
    <property type="evidence" value="ECO:0007669"/>
    <property type="project" value="UniProtKB-KW"/>
</dbReference>
<dbReference type="GeneID" id="67014787"/>
<evidence type="ECO:0000313" key="5">
    <source>
        <dbReference type="Proteomes" id="UP000676310"/>
    </source>
</evidence>
<dbReference type="Gene3D" id="3.30.160.60">
    <property type="entry name" value="Classic Zinc Finger"/>
    <property type="match status" value="1"/>
</dbReference>
<keyword evidence="1" id="KW-0862">Zinc</keyword>
<evidence type="ECO:0000313" key="4">
    <source>
        <dbReference type="EMBL" id="CAG5153610.1"/>
    </source>
</evidence>
<feature type="compositionally biased region" description="Polar residues" evidence="2">
    <location>
        <begin position="40"/>
        <end position="56"/>
    </location>
</feature>